<accession>A0A9Q9DAG3</accession>
<reference evidence="3 5" key="2">
    <citation type="submission" date="2023-03" db="EMBL/GenBank/DDBJ databases">
        <title>Comparative genome and transcriptome analysis combination mining strategies for increasing vitamin B12 production of Ensifer adhaerens strain.</title>
        <authorList>
            <person name="Yongheng L."/>
        </authorList>
    </citation>
    <scope>NUCLEOTIDE SEQUENCE [LARGE SCALE GENOMIC DNA]</scope>
    <source>
        <strain evidence="3 5">Casida A-T305</strain>
    </source>
</reference>
<dbReference type="CDD" id="cd04301">
    <property type="entry name" value="NAT_SF"/>
    <property type="match status" value="1"/>
</dbReference>
<dbReference type="PROSITE" id="PS51186">
    <property type="entry name" value="GNAT"/>
    <property type="match status" value="1"/>
</dbReference>
<keyword evidence="5" id="KW-1185">Reference proteome</keyword>
<keyword evidence="3" id="KW-0808">Transferase</keyword>
<dbReference type="EC" id="2.3.1.-" evidence="3"/>
<sequence>MIYVRHERPGDEAVIHAVTAAAFEGHPHSDQSEPFIIERLRESGALSVSLVAEMNEEVVGHIAFSPVTLTPEEPGWFGLGPVSVKPDVQAQGIGRQLILEGLEWLRAEGAAGCVVVGDPALYQKFGFRNESALVFPGCAPQYFMALALSGAMAAGTVAYHPAFGVE</sequence>
<organism evidence="2 4">
    <name type="scientific">Ensifer adhaerens</name>
    <name type="common">Sinorhizobium morelense</name>
    <dbReference type="NCBI Taxonomy" id="106592"/>
    <lineage>
        <taxon>Bacteria</taxon>
        <taxon>Pseudomonadati</taxon>
        <taxon>Pseudomonadota</taxon>
        <taxon>Alphaproteobacteria</taxon>
        <taxon>Hyphomicrobiales</taxon>
        <taxon>Rhizobiaceae</taxon>
        <taxon>Sinorhizobium/Ensifer group</taxon>
        <taxon>Ensifer</taxon>
    </lineage>
</organism>
<dbReference type="InterPro" id="IPR000182">
    <property type="entry name" value="GNAT_dom"/>
</dbReference>
<dbReference type="Proteomes" id="UP001214094">
    <property type="component" value="Chromosome"/>
</dbReference>
<evidence type="ECO:0000259" key="1">
    <source>
        <dbReference type="PROSITE" id="PS51186"/>
    </source>
</evidence>
<dbReference type="Pfam" id="PF00583">
    <property type="entry name" value="Acetyltransf_1"/>
    <property type="match status" value="1"/>
</dbReference>
<dbReference type="AlphaFoldDB" id="A0A9Q9DAG3"/>
<evidence type="ECO:0000313" key="5">
    <source>
        <dbReference type="Proteomes" id="UP001214094"/>
    </source>
</evidence>
<dbReference type="InterPro" id="IPR016181">
    <property type="entry name" value="Acyl_CoA_acyltransferase"/>
</dbReference>
<dbReference type="EMBL" id="CP098807">
    <property type="protein sequence ID" value="USJ24653.1"/>
    <property type="molecule type" value="Genomic_DNA"/>
</dbReference>
<dbReference type="GO" id="GO:0016747">
    <property type="term" value="F:acyltransferase activity, transferring groups other than amino-acyl groups"/>
    <property type="evidence" value="ECO:0007669"/>
    <property type="project" value="InterPro"/>
</dbReference>
<proteinExistence type="predicted"/>
<dbReference type="Gene3D" id="3.40.630.30">
    <property type="match status" value="1"/>
</dbReference>
<dbReference type="PANTHER" id="PTHR43617">
    <property type="entry name" value="L-AMINO ACID N-ACETYLTRANSFERASE"/>
    <property type="match status" value="1"/>
</dbReference>
<dbReference type="EMBL" id="CP121308">
    <property type="protein sequence ID" value="WFP92092.1"/>
    <property type="molecule type" value="Genomic_DNA"/>
</dbReference>
<reference evidence="2" key="1">
    <citation type="submission" date="2022-06" db="EMBL/GenBank/DDBJ databases">
        <title>Physiological and biochemical characterization and genomic elucidation of a strain of the genus Ensifer adhaerens M8 that combines arsenic oxidation and chromium reduction.</title>
        <authorList>
            <person name="Li X."/>
            <person name="Yu c."/>
        </authorList>
    </citation>
    <scope>NUCLEOTIDE SEQUENCE</scope>
    <source>
        <strain evidence="2">M8</strain>
    </source>
</reference>
<evidence type="ECO:0000313" key="3">
    <source>
        <dbReference type="EMBL" id="WFP92092.1"/>
    </source>
</evidence>
<dbReference type="InterPro" id="IPR050276">
    <property type="entry name" value="MshD_Acetyltransferase"/>
</dbReference>
<gene>
    <name evidence="2" type="ORF">NE863_06720</name>
    <name evidence="3" type="ORF">P4B07_06945</name>
</gene>
<dbReference type="PANTHER" id="PTHR43617:SF2">
    <property type="entry name" value="UPF0039 PROTEIN SLL0451"/>
    <property type="match status" value="1"/>
</dbReference>
<evidence type="ECO:0000313" key="4">
    <source>
        <dbReference type="Proteomes" id="UP001055460"/>
    </source>
</evidence>
<name>A0A9Q9DAG3_ENSAD</name>
<dbReference type="SUPFAM" id="SSF55729">
    <property type="entry name" value="Acyl-CoA N-acyltransferases (Nat)"/>
    <property type="match status" value="1"/>
</dbReference>
<feature type="domain" description="N-acetyltransferase" evidence="1">
    <location>
        <begin position="2"/>
        <end position="149"/>
    </location>
</feature>
<evidence type="ECO:0000313" key="2">
    <source>
        <dbReference type="EMBL" id="USJ24653.1"/>
    </source>
</evidence>
<keyword evidence="3" id="KW-0012">Acyltransferase</keyword>
<protein>
    <submittedName>
        <fullName evidence="2">N-acetyltransferase</fullName>
        <ecNumber evidence="3">2.3.1.-</ecNumber>
    </submittedName>
</protein>
<dbReference type="Proteomes" id="UP001055460">
    <property type="component" value="Chromosome"/>
</dbReference>